<dbReference type="STRING" id="136037.A0A067R6V8"/>
<name>A0A067R6V8_ZOONE</name>
<evidence type="ECO:0000313" key="10">
    <source>
        <dbReference type="Proteomes" id="UP000027135"/>
    </source>
</evidence>
<dbReference type="Proteomes" id="UP000027135">
    <property type="component" value="Unassembled WGS sequence"/>
</dbReference>
<evidence type="ECO:0000256" key="4">
    <source>
        <dbReference type="ARBA" id="ARBA00022692"/>
    </source>
</evidence>
<dbReference type="InParanoid" id="A0A067R6V8"/>
<dbReference type="FunCoup" id="A0A067R6V8">
    <property type="interactions" value="1565"/>
</dbReference>
<evidence type="ECO:0000256" key="7">
    <source>
        <dbReference type="ARBA" id="ARBA00023136"/>
    </source>
</evidence>
<reference evidence="9 10" key="1">
    <citation type="journal article" date="2014" name="Nat. Commun.">
        <title>Molecular traces of alternative social organization in a termite genome.</title>
        <authorList>
            <person name="Terrapon N."/>
            <person name="Li C."/>
            <person name="Robertson H.M."/>
            <person name="Ji L."/>
            <person name="Meng X."/>
            <person name="Booth W."/>
            <person name="Chen Z."/>
            <person name="Childers C.P."/>
            <person name="Glastad K.M."/>
            <person name="Gokhale K."/>
            <person name="Gowin J."/>
            <person name="Gronenberg W."/>
            <person name="Hermansen R.A."/>
            <person name="Hu H."/>
            <person name="Hunt B.G."/>
            <person name="Huylmans A.K."/>
            <person name="Khalil S.M."/>
            <person name="Mitchell R.D."/>
            <person name="Munoz-Torres M.C."/>
            <person name="Mustard J.A."/>
            <person name="Pan H."/>
            <person name="Reese J.T."/>
            <person name="Scharf M.E."/>
            <person name="Sun F."/>
            <person name="Vogel H."/>
            <person name="Xiao J."/>
            <person name="Yang W."/>
            <person name="Yang Z."/>
            <person name="Yang Z."/>
            <person name="Zhou J."/>
            <person name="Zhu J."/>
            <person name="Brent C.S."/>
            <person name="Elsik C.G."/>
            <person name="Goodisman M.A."/>
            <person name="Liberles D.A."/>
            <person name="Roe R.M."/>
            <person name="Vargo E.L."/>
            <person name="Vilcinskas A."/>
            <person name="Wang J."/>
            <person name="Bornberg-Bauer E."/>
            <person name="Korb J."/>
            <person name="Zhang G."/>
            <person name="Liebig J."/>
        </authorList>
    </citation>
    <scope>NUCLEOTIDE SEQUENCE [LARGE SCALE GENOMIC DNA]</scope>
    <source>
        <tissue evidence="9">Whole organism</tissue>
    </source>
</reference>
<evidence type="ECO:0000256" key="3">
    <source>
        <dbReference type="ARBA" id="ARBA00022452"/>
    </source>
</evidence>
<keyword evidence="7" id="KW-0472">Membrane</keyword>
<comment type="similarity">
    <text evidence="2">Belongs to the SAM50/omp85 family.</text>
</comment>
<proteinExistence type="inferred from homology"/>
<evidence type="ECO:0000259" key="8">
    <source>
        <dbReference type="Pfam" id="PF01103"/>
    </source>
</evidence>
<keyword evidence="3" id="KW-1134">Transmembrane beta strand</keyword>
<keyword evidence="4" id="KW-0812">Transmembrane</keyword>
<evidence type="ECO:0000256" key="6">
    <source>
        <dbReference type="ARBA" id="ARBA00023128"/>
    </source>
</evidence>
<dbReference type="eggNOG" id="KOG2602">
    <property type="taxonomic scope" value="Eukaryota"/>
</dbReference>
<keyword evidence="5" id="KW-1000">Mitochondrion outer membrane</keyword>
<evidence type="ECO:0000256" key="1">
    <source>
        <dbReference type="ARBA" id="ARBA00004374"/>
    </source>
</evidence>
<dbReference type="FunFam" id="2.40.160.50:FF:000002">
    <property type="entry name" value="sorting and assembly machinery component 50 homolog"/>
    <property type="match status" value="1"/>
</dbReference>
<feature type="domain" description="Bacterial surface antigen (D15)" evidence="8">
    <location>
        <begin position="135"/>
        <end position="454"/>
    </location>
</feature>
<dbReference type="OMA" id="SGIWRQI"/>
<dbReference type="InterPro" id="IPR000184">
    <property type="entry name" value="Bac_surfAg_D15"/>
</dbReference>
<accession>A0A067R6V8</accession>
<dbReference type="GO" id="GO:0005741">
    <property type="term" value="C:mitochondrial outer membrane"/>
    <property type="evidence" value="ECO:0007669"/>
    <property type="project" value="UniProtKB-SubCell"/>
</dbReference>
<dbReference type="GO" id="GO:0033108">
    <property type="term" value="P:mitochondrial respiratory chain complex assembly"/>
    <property type="evidence" value="ECO:0007669"/>
    <property type="project" value="TreeGrafter"/>
</dbReference>
<gene>
    <name evidence="9" type="ORF">L798_07044</name>
</gene>
<dbReference type="InterPro" id="IPR039910">
    <property type="entry name" value="D15-like"/>
</dbReference>
<protein>
    <submittedName>
        <fullName evidence="9">Sorting and assembly machinery component 50-like protein</fullName>
    </submittedName>
</protein>
<comment type="subcellular location">
    <subcellularLocation>
        <location evidence="1">Mitochondrion outer membrane</location>
        <topology evidence="1">Multi-pass membrane protein</topology>
    </subcellularLocation>
</comment>
<organism evidence="9 10">
    <name type="scientific">Zootermopsis nevadensis</name>
    <name type="common">Dampwood termite</name>
    <dbReference type="NCBI Taxonomy" id="136037"/>
    <lineage>
        <taxon>Eukaryota</taxon>
        <taxon>Metazoa</taxon>
        <taxon>Ecdysozoa</taxon>
        <taxon>Arthropoda</taxon>
        <taxon>Hexapoda</taxon>
        <taxon>Insecta</taxon>
        <taxon>Pterygota</taxon>
        <taxon>Neoptera</taxon>
        <taxon>Polyneoptera</taxon>
        <taxon>Dictyoptera</taxon>
        <taxon>Blattodea</taxon>
        <taxon>Blattoidea</taxon>
        <taxon>Termitoidae</taxon>
        <taxon>Termopsidae</taxon>
        <taxon>Zootermopsis</taxon>
    </lineage>
</organism>
<dbReference type="EMBL" id="KK852658">
    <property type="protein sequence ID" value="KDR19152.1"/>
    <property type="molecule type" value="Genomic_DNA"/>
</dbReference>
<keyword evidence="10" id="KW-1185">Reference proteome</keyword>
<dbReference type="GO" id="GO:0045040">
    <property type="term" value="P:protein insertion into mitochondrial outer membrane"/>
    <property type="evidence" value="ECO:0007669"/>
    <property type="project" value="TreeGrafter"/>
</dbReference>
<dbReference type="PANTHER" id="PTHR12815:SF18">
    <property type="entry name" value="SORTING AND ASSEMBLY MACHINERY COMPONENT 50 HOMOLOG"/>
    <property type="match status" value="1"/>
</dbReference>
<dbReference type="SMR" id="A0A067R6V8"/>
<evidence type="ECO:0000313" key="9">
    <source>
        <dbReference type="EMBL" id="KDR19152.1"/>
    </source>
</evidence>
<dbReference type="AlphaFoldDB" id="A0A067R6V8"/>
<evidence type="ECO:0000256" key="2">
    <source>
        <dbReference type="ARBA" id="ARBA00010913"/>
    </source>
</evidence>
<keyword evidence="6" id="KW-0496">Mitochondrion</keyword>
<evidence type="ECO:0000256" key="5">
    <source>
        <dbReference type="ARBA" id="ARBA00022787"/>
    </source>
</evidence>
<dbReference type="Gene3D" id="2.40.160.50">
    <property type="entry name" value="membrane protein fhac: a member of the omp85/tpsb transporter family"/>
    <property type="match status" value="1"/>
</dbReference>
<dbReference type="Pfam" id="PF01103">
    <property type="entry name" value="Omp85"/>
    <property type="match status" value="1"/>
</dbReference>
<dbReference type="OrthoDB" id="1724197at2759"/>
<dbReference type="PANTHER" id="PTHR12815">
    <property type="entry name" value="SORTING AND ASSEMBLY MACHINERY SAMM50 PROTEIN FAMILY MEMBER"/>
    <property type="match status" value="1"/>
</dbReference>
<sequence length="455" mass="49957">MGTVHAKDKREPYPHDTEQQQIHLDGVKVRVDKINVDGLSRTKDDIIIATVKDLFQAKDFQEVILCAQKVRGKLEGLGCFRNIGIFIDTSSGPGATPEGLEVTFHVRELKRIVGGVNTLVGNNEGSLAVGMRMPNLFGRGEKLHTEYSYGAKKTSAFTVSYTKPLRGSLSPIITGTVFQAGSEWPWSGYKQIERGLLIDFGFNSAPWIRHNLQWEGAWRDVSCLTRSAAFQVREQTGPSLKSSVRHILLLDRRDTAILPSSGSLVKLTQELAGLGGDVGFFKNDLCLQGNWTLLPDMVLQATLQAGFLTRISNNLNVSICDQFFLGGPMSLRGFNTRGVGPHKDGNALGASAYWAGGLHLFTPLPFNPGKGGFGDLFRTHIFINAGNLGNVYLGQEIPTSLKAYTKTTRLSYGMGVTLRLGQMARVELNYCIPVLFQREDQPNPGVQYGIGIHFL</sequence>